<dbReference type="Proteomes" id="UP001153620">
    <property type="component" value="Chromosome 4"/>
</dbReference>
<evidence type="ECO:0000313" key="3">
    <source>
        <dbReference type="EMBL" id="CAG9811795.1"/>
    </source>
</evidence>
<dbReference type="EMBL" id="OU895880">
    <property type="protein sequence ID" value="CAG9811795.1"/>
    <property type="molecule type" value="Genomic_DNA"/>
</dbReference>
<reference evidence="3" key="1">
    <citation type="submission" date="2022-01" db="EMBL/GenBank/DDBJ databases">
        <authorList>
            <person name="King R."/>
        </authorList>
    </citation>
    <scope>NUCLEOTIDE SEQUENCE</scope>
</reference>
<keyword evidence="2" id="KW-1133">Transmembrane helix</keyword>
<evidence type="ECO:0000313" key="4">
    <source>
        <dbReference type="Proteomes" id="UP001153620"/>
    </source>
</evidence>
<protein>
    <submittedName>
        <fullName evidence="3">Uncharacterized protein</fullName>
    </submittedName>
</protein>
<accession>A0A9N9WWD5</accession>
<dbReference type="AlphaFoldDB" id="A0A9N9WWD5"/>
<evidence type="ECO:0000256" key="2">
    <source>
        <dbReference type="SAM" id="Phobius"/>
    </source>
</evidence>
<sequence>MIQEGSILIKNIQTPTVLANTFSIGNHTVEGTILVNFHNCTVHINGQVFSNFEQKFNDKVVLLLFLVTINRKNKEPLVEMDELHDLHIKNRDRLDNIHLMQVLTAAGAGTIATILTIAYIIYKTHSYCKMGRKLVITPDQKEDNEEERNPEAAGAVEMRDRDVHDLRGEELREIYKLRK</sequence>
<dbReference type="OrthoDB" id="7764134at2759"/>
<name>A0A9N9WWD5_9DIPT</name>
<keyword evidence="4" id="KW-1185">Reference proteome</keyword>
<feature type="region of interest" description="Disordered" evidence="1">
    <location>
        <begin position="139"/>
        <end position="159"/>
    </location>
</feature>
<gene>
    <name evidence="3" type="ORF">CHIRRI_LOCUS14602</name>
</gene>
<proteinExistence type="predicted"/>
<feature type="transmembrane region" description="Helical" evidence="2">
    <location>
        <begin position="99"/>
        <end position="122"/>
    </location>
</feature>
<keyword evidence="2" id="KW-0812">Transmembrane</keyword>
<reference evidence="3" key="2">
    <citation type="submission" date="2022-10" db="EMBL/GenBank/DDBJ databases">
        <authorList>
            <consortium name="ENA_rothamsted_submissions"/>
            <consortium name="culmorum"/>
            <person name="King R."/>
        </authorList>
    </citation>
    <scope>NUCLEOTIDE SEQUENCE</scope>
</reference>
<organism evidence="3 4">
    <name type="scientific">Chironomus riparius</name>
    <dbReference type="NCBI Taxonomy" id="315576"/>
    <lineage>
        <taxon>Eukaryota</taxon>
        <taxon>Metazoa</taxon>
        <taxon>Ecdysozoa</taxon>
        <taxon>Arthropoda</taxon>
        <taxon>Hexapoda</taxon>
        <taxon>Insecta</taxon>
        <taxon>Pterygota</taxon>
        <taxon>Neoptera</taxon>
        <taxon>Endopterygota</taxon>
        <taxon>Diptera</taxon>
        <taxon>Nematocera</taxon>
        <taxon>Chironomoidea</taxon>
        <taxon>Chironomidae</taxon>
        <taxon>Chironominae</taxon>
        <taxon>Chironomus</taxon>
    </lineage>
</organism>
<keyword evidence="2" id="KW-0472">Membrane</keyword>
<evidence type="ECO:0000256" key="1">
    <source>
        <dbReference type="SAM" id="MobiDB-lite"/>
    </source>
</evidence>